<gene>
    <name evidence="1" type="ORF">ERS132394_00651</name>
</gene>
<protein>
    <submittedName>
        <fullName evidence="1">Uncharacterized protein</fullName>
    </submittedName>
</protein>
<accession>A0A116KNX2</accession>
<evidence type="ECO:0000313" key="1">
    <source>
        <dbReference type="EMBL" id="CYU47862.1"/>
    </source>
</evidence>
<organism evidence="1 2">
    <name type="scientific">Streptococcus suis</name>
    <dbReference type="NCBI Taxonomy" id="1307"/>
    <lineage>
        <taxon>Bacteria</taxon>
        <taxon>Bacillati</taxon>
        <taxon>Bacillota</taxon>
        <taxon>Bacilli</taxon>
        <taxon>Lactobacillales</taxon>
        <taxon>Streptococcaceae</taxon>
        <taxon>Streptococcus</taxon>
    </lineage>
</organism>
<sequence length="62" mass="6935">MNLLKYNNKNIRVAINSGKVFEGPASYCEADAFDEEFDALSIRQPIGGVLIFENEIKSIEVL</sequence>
<dbReference type="RefSeq" id="WP_044672102.1">
    <property type="nucleotide sequence ID" value="NZ_CEFF01000013.1"/>
</dbReference>
<dbReference type="AlphaFoldDB" id="A0A116KNX2"/>
<evidence type="ECO:0000313" key="2">
    <source>
        <dbReference type="Proteomes" id="UP000072618"/>
    </source>
</evidence>
<dbReference type="EMBL" id="FIGJ01000006">
    <property type="protein sequence ID" value="CYU47862.1"/>
    <property type="molecule type" value="Genomic_DNA"/>
</dbReference>
<dbReference type="Proteomes" id="UP000072618">
    <property type="component" value="Unassembled WGS sequence"/>
</dbReference>
<proteinExistence type="predicted"/>
<reference evidence="1 2" key="1">
    <citation type="submission" date="2016-02" db="EMBL/GenBank/DDBJ databases">
        <authorList>
            <consortium name="Pathogen Informatics"/>
        </authorList>
    </citation>
    <scope>NUCLEOTIDE SEQUENCE [LARGE SCALE GENOMIC DNA]</scope>
    <source>
        <strain evidence="1 2">LSS32</strain>
    </source>
</reference>
<name>A0A116KNX2_STRSU</name>